<sequence length="122" mass="12568">MLVAFAASLFALIATAHAQAEFCGTDHIGVPVNRQDMVKQLPPVSMPAGHQKVTVDIPEHVCAPAGMVGSVPGGVVMSACDYGAAPVVKLWSLKHAVVYRTSFSSPGVVHTTVQCVPSGMAG</sequence>
<evidence type="ECO:0008006" key="4">
    <source>
        <dbReference type="Google" id="ProtNLM"/>
    </source>
</evidence>
<evidence type="ECO:0000256" key="1">
    <source>
        <dbReference type="SAM" id="SignalP"/>
    </source>
</evidence>
<evidence type="ECO:0000313" key="3">
    <source>
        <dbReference type="Proteomes" id="UP001549921"/>
    </source>
</evidence>
<protein>
    <recommendedName>
        <fullName evidence="4">Secreted protein</fullName>
    </recommendedName>
</protein>
<comment type="caution">
    <text evidence="2">The sequence shown here is derived from an EMBL/GenBank/DDBJ whole genome shotgun (WGS) entry which is preliminary data.</text>
</comment>
<organism evidence="2 3">
    <name type="scientific">Loxostege sticticalis</name>
    <name type="common">Beet webworm moth</name>
    <dbReference type="NCBI Taxonomy" id="481309"/>
    <lineage>
        <taxon>Eukaryota</taxon>
        <taxon>Metazoa</taxon>
        <taxon>Ecdysozoa</taxon>
        <taxon>Arthropoda</taxon>
        <taxon>Hexapoda</taxon>
        <taxon>Insecta</taxon>
        <taxon>Pterygota</taxon>
        <taxon>Neoptera</taxon>
        <taxon>Endopterygota</taxon>
        <taxon>Lepidoptera</taxon>
        <taxon>Glossata</taxon>
        <taxon>Ditrysia</taxon>
        <taxon>Pyraloidea</taxon>
        <taxon>Crambidae</taxon>
        <taxon>Pyraustinae</taxon>
        <taxon>Loxostege</taxon>
    </lineage>
</organism>
<dbReference type="Proteomes" id="UP001549921">
    <property type="component" value="Unassembled WGS sequence"/>
</dbReference>
<evidence type="ECO:0000313" key="2">
    <source>
        <dbReference type="EMBL" id="KAL0848750.1"/>
    </source>
</evidence>
<name>A0ABD0THI2_LOXSC</name>
<feature type="chain" id="PRO_5044743095" description="Secreted protein" evidence="1">
    <location>
        <begin position="19"/>
        <end position="122"/>
    </location>
</feature>
<gene>
    <name evidence="2" type="ORF">ABMA28_013185</name>
</gene>
<proteinExistence type="predicted"/>
<feature type="signal peptide" evidence="1">
    <location>
        <begin position="1"/>
        <end position="18"/>
    </location>
</feature>
<dbReference type="EMBL" id="JBEDNZ010000004">
    <property type="protein sequence ID" value="KAL0848750.1"/>
    <property type="molecule type" value="Genomic_DNA"/>
</dbReference>
<keyword evidence="1" id="KW-0732">Signal</keyword>
<accession>A0ABD0THI2</accession>
<reference evidence="2 3" key="1">
    <citation type="submission" date="2024-06" db="EMBL/GenBank/DDBJ databases">
        <title>A chromosome-level genome assembly of beet webworm, Loxostege sticticalis.</title>
        <authorList>
            <person name="Zhang Y."/>
        </authorList>
    </citation>
    <scope>NUCLEOTIDE SEQUENCE [LARGE SCALE GENOMIC DNA]</scope>
    <source>
        <strain evidence="2">AQ028</strain>
        <tissue evidence="2">Male pupae</tissue>
    </source>
</reference>
<dbReference type="AlphaFoldDB" id="A0ABD0THI2"/>